<organism evidence="2 3">
    <name type="scientific">Tianweitania aestuarii</name>
    <dbReference type="NCBI Taxonomy" id="2814886"/>
    <lineage>
        <taxon>Bacteria</taxon>
        <taxon>Pseudomonadati</taxon>
        <taxon>Pseudomonadota</taxon>
        <taxon>Alphaproteobacteria</taxon>
        <taxon>Hyphomicrobiales</taxon>
        <taxon>Phyllobacteriaceae</taxon>
        <taxon>Tianweitania</taxon>
    </lineage>
</organism>
<gene>
    <name evidence="2" type="ORF">JYU29_04960</name>
</gene>
<keyword evidence="1" id="KW-0732">Signal</keyword>
<comment type="caution">
    <text evidence="2">The sequence shown here is derived from an EMBL/GenBank/DDBJ whole genome shotgun (WGS) entry which is preliminary data.</text>
</comment>
<dbReference type="Proteomes" id="UP001297272">
    <property type="component" value="Unassembled WGS sequence"/>
</dbReference>
<name>A0ABS5RSU7_9HYPH</name>
<evidence type="ECO:0000256" key="1">
    <source>
        <dbReference type="SAM" id="SignalP"/>
    </source>
</evidence>
<accession>A0ABS5RSU7</accession>
<dbReference type="RefSeq" id="WP_213983609.1">
    <property type="nucleotide sequence ID" value="NZ_JAFMNX010000001.1"/>
</dbReference>
<sequence>MVQVLLGAAGSLFGGGAAAGTAAAAGTVAGGTAATGLSLASILQGTATVLGVVSAVGAGNAEAQKLELEAADADREQPLETLQGIERRTSIKRAMADAIGAQDTAYAASGVDLSFGTAANARKDAYREADLSLTTATGTEMTRTSRLAERAAGYRSAAKKSRVMGWISGLGAGASQLASIKGRGSTNA</sequence>
<keyword evidence="3" id="KW-1185">Reference proteome</keyword>
<feature type="signal peptide" evidence="1">
    <location>
        <begin position="1"/>
        <end position="19"/>
    </location>
</feature>
<proteinExistence type="predicted"/>
<protein>
    <submittedName>
        <fullName evidence="2">Uncharacterized protein</fullName>
    </submittedName>
</protein>
<feature type="chain" id="PRO_5047448289" evidence="1">
    <location>
        <begin position="20"/>
        <end position="188"/>
    </location>
</feature>
<reference evidence="2 3" key="1">
    <citation type="submission" date="2021-03" db="EMBL/GenBank/DDBJ databases">
        <title>Tianweitania aestuarii sp. nov., isolated from a tidal flat.</title>
        <authorList>
            <person name="Park S."/>
            <person name="Yoon J.-H."/>
        </authorList>
    </citation>
    <scope>NUCLEOTIDE SEQUENCE [LARGE SCALE GENOMIC DNA]</scope>
    <source>
        <strain evidence="2 3">BSSL-BM11</strain>
    </source>
</reference>
<evidence type="ECO:0000313" key="2">
    <source>
        <dbReference type="EMBL" id="MBS9720037.1"/>
    </source>
</evidence>
<evidence type="ECO:0000313" key="3">
    <source>
        <dbReference type="Proteomes" id="UP001297272"/>
    </source>
</evidence>
<dbReference type="EMBL" id="JAFMNX010000001">
    <property type="protein sequence ID" value="MBS9720037.1"/>
    <property type="molecule type" value="Genomic_DNA"/>
</dbReference>